<evidence type="ECO:0000256" key="1">
    <source>
        <dbReference type="SAM" id="Phobius"/>
    </source>
</evidence>
<keyword evidence="1" id="KW-0812">Transmembrane</keyword>
<comment type="caution">
    <text evidence="2">The sequence shown here is derived from an EMBL/GenBank/DDBJ whole genome shotgun (WGS) entry which is preliminary data.</text>
</comment>
<accession>A0A286U727</accession>
<proteinExistence type="predicted"/>
<gene>
    <name evidence="2" type="ORF">PNOK_0913300</name>
</gene>
<dbReference type="EMBL" id="NBII01000010">
    <property type="protein sequence ID" value="PAV15370.1"/>
    <property type="molecule type" value="Genomic_DNA"/>
</dbReference>
<sequence length="279" mass="30772">MSGQDITSGEENVYSSRNTTDIDSFIVYPFEGSQIEALGVSQPGQDKVAASVSIDNGDLFMSLIKPNNLSYSIANYSYLNPDHLSHDQHLIFIDVTETDSSRAFEFQGFYIEKKAASSKDMARSDSKDGNIGHNINCSSKRRVNFEAISVANLVSIVGISLLLLAIFCMRRVWSRKLASSHDNLCVLPETPGSTTSLAHTGNELGLIIHKSPRIARPPEAATLTQSATRKIWNYGRPPSSSIATPSDIVKKKTIHNRSESSNETTYDPFYHFRESSVAF</sequence>
<keyword evidence="1" id="KW-0472">Membrane</keyword>
<reference evidence="2 3" key="1">
    <citation type="journal article" date="2017" name="Mol. Ecol.">
        <title>Comparative and population genomic landscape of Phellinus noxius: A hypervariable fungus causing root rot in trees.</title>
        <authorList>
            <person name="Chung C.L."/>
            <person name="Lee T.J."/>
            <person name="Akiba M."/>
            <person name="Lee H.H."/>
            <person name="Kuo T.H."/>
            <person name="Liu D."/>
            <person name="Ke H.M."/>
            <person name="Yokoi T."/>
            <person name="Roa M.B."/>
            <person name="Lu M.J."/>
            <person name="Chang Y.Y."/>
            <person name="Ann P.J."/>
            <person name="Tsai J.N."/>
            <person name="Chen C.Y."/>
            <person name="Tzean S.S."/>
            <person name="Ota Y."/>
            <person name="Hattori T."/>
            <person name="Sahashi N."/>
            <person name="Liou R.F."/>
            <person name="Kikuchi T."/>
            <person name="Tsai I.J."/>
        </authorList>
    </citation>
    <scope>NUCLEOTIDE SEQUENCE [LARGE SCALE GENOMIC DNA]</scope>
    <source>
        <strain evidence="2 3">FFPRI411160</strain>
    </source>
</reference>
<dbReference type="AlphaFoldDB" id="A0A286U727"/>
<dbReference type="InParanoid" id="A0A286U727"/>
<organism evidence="2 3">
    <name type="scientific">Pyrrhoderma noxium</name>
    <dbReference type="NCBI Taxonomy" id="2282107"/>
    <lineage>
        <taxon>Eukaryota</taxon>
        <taxon>Fungi</taxon>
        <taxon>Dikarya</taxon>
        <taxon>Basidiomycota</taxon>
        <taxon>Agaricomycotina</taxon>
        <taxon>Agaricomycetes</taxon>
        <taxon>Hymenochaetales</taxon>
        <taxon>Hymenochaetaceae</taxon>
        <taxon>Pyrrhoderma</taxon>
    </lineage>
</organism>
<evidence type="ECO:0000313" key="2">
    <source>
        <dbReference type="EMBL" id="PAV15370.1"/>
    </source>
</evidence>
<feature type="transmembrane region" description="Helical" evidence="1">
    <location>
        <begin position="147"/>
        <end position="169"/>
    </location>
</feature>
<name>A0A286U727_9AGAM</name>
<dbReference type="OrthoDB" id="3006363at2759"/>
<keyword evidence="1" id="KW-1133">Transmembrane helix</keyword>
<keyword evidence="3" id="KW-1185">Reference proteome</keyword>
<evidence type="ECO:0000313" key="3">
    <source>
        <dbReference type="Proteomes" id="UP000217199"/>
    </source>
</evidence>
<dbReference type="Proteomes" id="UP000217199">
    <property type="component" value="Unassembled WGS sequence"/>
</dbReference>
<protein>
    <submittedName>
        <fullName evidence="2">Uncharacterized protein</fullName>
    </submittedName>
</protein>